<gene>
    <name evidence="3" type="primary">dcd</name>
    <name evidence="3" type="ORF">QVH07_09700</name>
</gene>
<organism evidence="3 4">
    <name type="scientific">Algoriphagus sediminis</name>
    <dbReference type="NCBI Taxonomy" id="3057113"/>
    <lineage>
        <taxon>Bacteria</taxon>
        <taxon>Pseudomonadati</taxon>
        <taxon>Bacteroidota</taxon>
        <taxon>Cytophagia</taxon>
        <taxon>Cytophagales</taxon>
        <taxon>Cyclobacteriaceae</taxon>
        <taxon>Algoriphagus</taxon>
    </lineage>
</organism>
<dbReference type="NCBIfam" id="TIGR02274">
    <property type="entry name" value="dCTP_deam"/>
    <property type="match status" value="1"/>
</dbReference>
<evidence type="ECO:0000256" key="2">
    <source>
        <dbReference type="ARBA" id="ARBA00023080"/>
    </source>
</evidence>
<keyword evidence="4" id="KW-1185">Reference proteome</keyword>
<comment type="caution">
    <text evidence="3">The sequence shown here is derived from an EMBL/GenBank/DDBJ whole genome shotgun (WGS) entry which is preliminary data.</text>
</comment>
<dbReference type="Proteomes" id="UP001171916">
    <property type="component" value="Unassembled WGS sequence"/>
</dbReference>
<dbReference type="InterPro" id="IPR011962">
    <property type="entry name" value="dCTP_deaminase"/>
</dbReference>
<keyword evidence="2" id="KW-0546">Nucleotide metabolism</keyword>
<accession>A0ABT7YD24</accession>
<dbReference type="PANTHER" id="PTHR42680">
    <property type="entry name" value="DCTP DEAMINASE"/>
    <property type="match status" value="1"/>
</dbReference>
<keyword evidence="1 3" id="KW-0378">Hydrolase</keyword>
<dbReference type="Pfam" id="PF22769">
    <property type="entry name" value="DCD"/>
    <property type="match status" value="1"/>
</dbReference>
<evidence type="ECO:0000313" key="4">
    <source>
        <dbReference type="Proteomes" id="UP001171916"/>
    </source>
</evidence>
<dbReference type="SUPFAM" id="SSF51283">
    <property type="entry name" value="dUTPase-like"/>
    <property type="match status" value="1"/>
</dbReference>
<evidence type="ECO:0000313" key="3">
    <source>
        <dbReference type="EMBL" id="MDN3204424.1"/>
    </source>
</evidence>
<dbReference type="PANTHER" id="PTHR42680:SF3">
    <property type="entry name" value="DCTP DEAMINASE"/>
    <property type="match status" value="1"/>
</dbReference>
<dbReference type="GO" id="GO:0008829">
    <property type="term" value="F:dCTP deaminase activity"/>
    <property type="evidence" value="ECO:0007669"/>
    <property type="project" value="UniProtKB-EC"/>
</dbReference>
<sequence length="173" mass="19801">MILSGLEIAERMGKDIAIEPYNPEQLNPNSYNLRLHNELMVYDKEVLDMKVENKASKIIIPESGLRLDPGKLYLGRTVEHTRTDTLVPMLEGRSSIGRLGMFVHVTAGFGDVGFNGFWTLEIFVVQPLIIYPNVEICQIYYHHLDGEYAKYRSGKYQNNSGIQASRLFEDFKK</sequence>
<dbReference type="CDD" id="cd07557">
    <property type="entry name" value="trimeric_dUTPase"/>
    <property type="match status" value="1"/>
</dbReference>
<evidence type="ECO:0000256" key="1">
    <source>
        <dbReference type="ARBA" id="ARBA00022801"/>
    </source>
</evidence>
<dbReference type="Gene3D" id="2.70.40.10">
    <property type="match status" value="1"/>
</dbReference>
<reference evidence="3" key="1">
    <citation type="submission" date="2023-06" db="EMBL/GenBank/DDBJ databases">
        <title>Robiginitalea aurantiacus sp. nov. and Algoriphagus sediminis sp. nov., isolated from coastal sediment.</title>
        <authorList>
            <person name="Zhou Z.Y."/>
            <person name="An J."/>
            <person name="Jia Y.W."/>
            <person name="Du Z.J."/>
        </authorList>
    </citation>
    <scope>NUCLEOTIDE SEQUENCE</scope>
    <source>
        <strain evidence="3">C2-7</strain>
    </source>
</reference>
<dbReference type="EMBL" id="JAUEPH010000004">
    <property type="protein sequence ID" value="MDN3204424.1"/>
    <property type="molecule type" value="Genomic_DNA"/>
</dbReference>
<dbReference type="InterPro" id="IPR033704">
    <property type="entry name" value="dUTPase_trimeric"/>
</dbReference>
<proteinExistence type="predicted"/>
<dbReference type="RefSeq" id="WP_289999979.1">
    <property type="nucleotide sequence ID" value="NZ_JAUEPH010000004.1"/>
</dbReference>
<dbReference type="InterPro" id="IPR036157">
    <property type="entry name" value="dUTPase-like_sf"/>
</dbReference>
<protein>
    <submittedName>
        <fullName evidence="3">dCTP deaminase</fullName>
        <ecNumber evidence="3">3.5.4.13</ecNumber>
    </submittedName>
</protein>
<dbReference type="EC" id="3.5.4.13" evidence="3"/>
<name>A0ABT7YD24_9BACT</name>